<name>A0ABS3NMP5_9GAMM</name>
<dbReference type="EMBL" id="JAGBKM010000007">
    <property type="protein sequence ID" value="MBO1530675.1"/>
    <property type="molecule type" value="Genomic_DNA"/>
</dbReference>
<feature type="domain" description="HAMP" evidence="17">
    <location>
        <begin position="187"/>
        <end position="240"/>
    </location>
</feature>
<dbReference type="SMART" id="SM00388">
    <property type="entry name" value="HisKA"/>
    <property type="match status" value="1"/>
</dbReference>
<keyword evidence="12 15" id="KW-1133">Transmembrane helix</keyword>
<dbReference type="SMART" id="SM00387">
    <property type="entry name" value="HATPase_c"/>
    <property type="match status" value="1"/>
</dbReference>
<organism evidence="18 19">
    <name type="scientific">Psychrobacter coccoides</name>
    <dbReference type="NCBI Taxonomy" id="2818440"/>
    <lineage>
        <taxon>Bacteria</taxon>
        <taxon>Pseudomonadati</taxon>
        <taxon>Pseudomonadota</taxon>
        <taxon>Gammaproteobacteria</taxon>
        <taxon>Moraxellales</taxon>
        <taxon>Moraxellaceae</taxon>
        <taxon>Psychrobacter</taxon>
    </lineage>
</organism>
<reference evidence="18 19" key="1">
    <citation type="submission" date="2021-03" db="EMBL/GenBank/DDBJ databases">
        <authorList>
            <person name="Shang D.-D."/>
            <person name="Du Z.-J."/>
            <person name="Chen G.-J."/>
        </authorList>
    </citation>
    <scope>NUCLEOTIDE SEQUENCE [LARGE SCALE GENOMIC DNA]</scope>
    <source>
        <strain evidence="18 19">F1192</strain>
    </source>
</reference>
<dbReference type="InterPro" id="IPR003660">
    <property type="entry name" value="HAMP_dom"/>
</dbReference>
<dbReference type="RefSeq" id="WP_207990733.1">
    <property type="nucleotide sequence ID" value="NZ_JAGBKM010000007.1"/>
</dbReference>
<dbReference type="InterPro" id="IPR036097">
    <property type="entry name" value="HisK_dim/P_sf"/>
</dbReference>
<keyword evidence="5" id="KW-0997">Cell inner membrane</keyword>
<dbReference type="EC" id="2.7.13.3" evidence="3"/>
<dbReference type="Pfam" id="PF00512">
    <property type="entry name" value="HisKA"/>
    <property type="match status" value="1"/>
</dbReference>
<evidence type="ECO:0000256" key="3">
    <source>
        <dbReference type="ARBA" id="ARBA00012438"/>
    </source>
</evidence>
<evidence type="ECO:0000256" key="15">
    <source>
        <dbReference type="SAM" id="Phobius"/>
    </source>
</evidence>
<dbReference type="SUPFAM" id="SSF55874">
    <property type="entry name" value="ATPase domain of HSP90 chaperone/DNA topoisomerase II/histidine kinase"/>
    <property type="match status" value="1"/>
</dbReference>
<keyword evidence="13" id="KW-0902">Two-component regulatory system</keyword>
<keyword evidence="14 15" id="KW-0472">Membrane</keyword>
<comment type="caution">
    <text evidence="18">The sequence shown here is derived from an EMBL/GenBank/DDBJ whole genome shotgun (WGS) entry which is preliminary data.</text>
</comment>
<keyword evidence="8 15" id="KW-0812">Transmembrane</keyword>
<dbReference type="Pfam" id="PF02518">
    <property type="entry name" value="HATPase_c"/>
    <property type="match status" value="1"/>
</dbReference>
<evidence type="ECO:0000259" key="17">
    <source>
        <dbReference type="PROSITE" id="PS50885"/>
    </source>
</evidence>
<feature type="domain" description="Histidine kinase" evidence="16">
    <location>
        <begin position="248"/>
        <end position="467"/>
    </location>
</feature>
<evidence type="ECO:0000256" key="8">
    <source>
        <dbReference type="ARBA" id="ARBA00022692"/>
    </source>
</evidence>
<dbReference type="PRINTS" id="PR00344">
    <property type="entry name" value="BCTRLSENSOR"/>
</dbReference>
<comment type="catalytic activity">
    <reaction evidence="1">
        <text>ATP + protein L-histidine = ADP + protein N-phospho-L-histidine.</text>
        <dbReference type="EC" id="2.7.13.3"/>
    </reaction>
</comment>
<dbReference type="Gene3D" id="1.10.287.130">
    <property type="match status" value="1"/>
</dbReference>
<dbReference type="InterPro" id="IPR036890">
    <property type="entry name" value="HATPase_C_sf"/>
</dbReference>
<evidence type="ECO:0000259" key="16">
    <source>
        <dbReference type="PROSITE" id="PS50109"/>
    </source>
</evidence>
<dbReference type="SUPFAM" id="SSF47384">
    <property type="entry name" value="Homodimeric domain of signal transducing histidine kinase"/>
    <property type="match status" value="1"/>
</dbReference>
<keyword evidence="11" id="KW-0067">ATP-binding</keyword>
<evidence type="ECO:0000256" key="9">
    <source>
        <dbReference type="ARBA" id="ARBA00022741"/>
    </source>
</evidence>
<evidence type="ECO:0000256" key="7">
    <source>
        <dbReference type="ARBA" id="ARBA00022679"/>
    </source>
</evidence>
<evidence type="ECO:0000256" key="2">
    <source>
        <dbReference type="ARBA" id="ARBA00004429"/>
    </source>
</evidence>
<dbReference type="Gene3D" id="3.30.565.10">
    <property type="entry name" value="Histidine kinase-like ATPase, C-terminal domain"/>
    <property type="match status" value="1"/>
</dbReference>
<gene>
    <name evidence="18" type="ORF">J3492_05550</name>
</gene>
<evidence type="ECO:0000256" key="13">
    <source>
        <dbReference type="ARBA" id="ARBA00023012"/>
    </source>
</evidence>
<dbReference type="InterPro" id="IPR004358">
    <property type="entry name" value="Sig_transdc_His_kin-like_C"/>
</dbReference>
<dbReference type="PROSITE" id="PS50885">
    <property type="entry name" value="HAMP"/>
    <property type="match status" value="1"/>
</dbReference>
<dbReference type="PROSITE" id="PS50109">
    <property type="entry name" value="HIS_KIN"/>
    <property type="match status" value="1"/>
</dbReference>
<dbReference type="InterPro" id="IPR003594">
    <property type="entry name" value="HATPase_dom"/>
</dbReference>
<dbReference type="InterPro" id="IPR050980">
    <property type="entry name" value="2C_sensor_his_kinase"/>
</dbReference>
<protein>
    <recommendedName>
        <fullName evidence="3">histidine kinase</fullName>
        <ecNumber evidence="3">2.7.13.3</ecNumber>
    </recommendedName>
</protein>
<dbReference type="Proteomes" id="UP000664554">
    <property type="component" value="Unassembled WGS sequence"/>
</dbReference>
<sequence length="490" mass="56050">MTTPNHPSRLRSTFRLPRSYSNSWLTTLMVTFIVFISVGLSIWLFWRSLYLPELKNHARYLTSELQLMNSAKRDWRDNPQVKQWIYRHSHVVVVENPNDFPQVEDKVFVGVFTDVLQQEIGAQLGRPVEVYFKFKPTPQLWVQDSRDDSFWIREPVVYYSQYSPTLLISFLLGLPILSLLTIVLLVRQLNRPLRHLQRAATNYIRLGHATTLPTRTGPTEIRQVNMAFNQLFTTLNQAQKERTIMLAGISHDLRTPLTRMRLTAEMLPDDFFREGLIYDIEDMDAILEQFISFMKDGSDEPVHLTHLDVIFNEIMVQFAPMKFVYHSELNKAVPVRPLSIKRLVINLVNNANRYGKPPIYLSATIEPVFTDADIVEDTEVISESEVNKEAQEQLVICVRDCGDGVAEDQLERIMQPFERGETARTTQGSGLGLAIVNRITRLHHGTVEAINHPEGGLEVCIRIPLISKVAGTEADVADVPTASNVINDEQ</sequence>
<evidence type="ECO:0000256" key="6">
    <source>
        <dbReference type="ARBA" id="ARBA00022553"/>
    </source>
</evidence>
<dbReference type="InterPro" id="IPR003661">
    <property type="entry name" value="HisK_dim/P_dom"/>
</dbReference>
<evidence type="ECO:0000256" key="4">
    <source>
        <dbReference type="ARBA" id="ARBA00022475"/>
    </source>
</evidence>
<comment type="subcellular location">
    <subcellularLocation>
        <location evidence="2">Cell inner membrane</location>
        <topology evidence="2">Multi-pass membrane protein</topology>
    </subcellularLocation>
</comment>
<evidence type="ECO:0000256" key="12">
    <source>
        <dbReference type="ARBA" id="ARBA00022989"/>
    </source>
</evidence>
<keyword evidence="4" id="KW-1003">Cell membrane</keyword>
<accession>A0ABS3NMP5</accession>
<evidence type="ECO:0000256" key="5">
    <source>
        <dbReference type="ARBA" id="ARBA00022519"/>
    </source>
</evidence>
<evidence type="ECO:0000313" key="18">
    <source>
        <dbReference type="EMBL" id="MBO1530675.1"/>
    </source>
</evidence>
<keyword evidence="10" id="KW-0418">Kinase</keyword>
<feature type="transmembrane region" description="Helical" evidence="15">
    <location>
        <begin position="21"/>
        <end position="46"/>
    </location>
</feature>
<keyword evidence="19" id="KW-1185">Reference proteome</keyword>
<feature type="transmembrane region" description="Helical" evidence="15">
    <location>
        <begin position="166"/>
        <end position="186"/>
    </location>
</feature>
<evidence type="ECO:0000256" key="11">
    <source>
        <dbReference type="ARBA" id="ARBA00022840"/>
    </source>
</evidence>
<keyword evidence="7" id="KW-0808">Transferase</keyword>
<keyword evidence="9" id="KW-0547">Nucleotide-binding</keyword>
<evidence type="ECO:0000313" key="19">
    <source>
        <dbReference type="Proteomes" id="UP000664554"/>
    </source>
</evidence>
<evidence type="ECO:0000256" key="10">
    <source>
        <dbReference type="ARBA" id="ARBA00022777"/>
    </source>
</evidence>
<dbReference type="PANTHER" id="PTHR44936:SF5">
    <property type="entry name" value="SENSOR HISTIDINE KINASE ENVZ"/>
    <property type="match status" value="1"/>
</dbReference>
<dbReference type="PANTHER" id="PTHR44936">
    <property type="entry name" value="SENSOR PROTEIN CREC"/>
    <property type="match status" value="1"/>
</dbReference>
<proteinExistence type="predicted"/>
<dbReference type="CDD" id="cd00082">
    <property type="entry name" value="HisKA"/>
    <property type="match status" value="1"/>
</dbReference>
<evidence type="ECO:0000256" key="1">
    <source>
        <dbReference type="ARBA" id="ARBA00000085"/>
    </source>
</evidence>
<evidence type="ECO:0000256" key="14">
    <source>
        <dbReference type="ARBA" id="ARBA00023136"/>
    </source>
</evidence>
<keyword evidence="6" id="KW-0597">Phosphoprotein</keyword>
<dbReference type="InterPro" id="IPR005467">
    <property type="entry name" value="His_kinase_dom"/>
</dbReference>